<dbReference type="PANTHER" id="PTHR45527:SF1">
    <property type="entry name" value="FATTY ACID SYNTHASE"/>
    <property type="match status" value="1"/>
</dbReference>
<dbReference type="EMBL" id="CP073249">
    <property type="protein sequence ID" value="QUF04089.1"/>
    <property type="molecule type" value="Genomic_DNA"/>
</dbReference>
<dbReference type="GO" id="GO:0005829">
    <property type="term" value="C:cytosol"/>
    <property type="evidence" value="ECO:0007669"/>
    <property type="project" value="TreeGrafter"/>
</dbReference>
<proteinExistence type="predicted"/>
<dbReference type="GO" id="GO:0008610">
    <property type="term" value="P:lipid biosynthetic process"/>
    <property type="evidence" value="ECO:0007669"/>
    <property type="project" value="UniProtKB-ARBA"/>
</dbReference>
<evidence type="ECO:0000259" key="1">
    <source>
        <dbReference type="Pfam" id="PF00668"/>
    </source>
</evidence>
<accession>A0AA45L5S5</accession>
<dbReference type="GO" id="GO:0031177">
    <property type="term" value="F:phosphopantetheine binding"/>
    <property type="evidence" value="ECO:0007669"/>
    <property type="project" value="TreeGrafter"/>
</dbReference>
<dbReference type="Proteomes" id="UP000677152">
    <property type="component" value="Chromosome"/>
</dbReference>
<dbReference type="GO" id="GO:0009239">
    <property type="term" value="P:enterobactin biosynthetic process"/>
    <property type="evidence" value="ECO:0007669"/>
    <property type="project" value="TreeGrafter"/>
</dbReference>
<evidence type="ECO:0000313" key="2">
    <source>
        <dbReference type="EMBL" id="QUF04089.1"/>
    </source>
</evidence>
<organism evidence="2 3">
    <name type="scientific">Actinosynnema pretiosum subsp. pretiosum</name>
    <dbReference type="NCBI Taxonomy" id="103721"/>
    <lineage>
        <taxon>Bacteria</taxon>
        <taxon>Bacillati</taxon>
        <taxon>Actinomycetota</taxon>
        <taxon>Actinomycetes</taxon>
        <taxon>Pseudonocardiales</taxon>
        <taxon>Pseudonocardiaceae</taxon>
        <taxon>Actinosynnema</taxon>
    </lineage>
</organism>
<dbReference type="AlphaFoldDB" id="A0AA45L5S5"/>
<dbReference type="Gene3D" id="3.30.559.10">
    <property type="entry name" value="Chloramphenicol acetyltransferase-like domain"/>
    <property type="match status" value="1"/>
</dbReference>
<protein>
    <recommendedName>
        <fullName evidence="1">Condensation domain-containing protein</fullName>
    </recommendedName>
</protein>
<dbReference type="SUPFAM" id="SSF52777">
    <property type="entry name" value="CoA-dependent acyltransferases"/>
    <property type="match status" value="2"/>
</dbReference>
<gene>
    <name evidence="2" type="ORF">KCV87_32905</name>
</gene>
<dbReference type="GO" id="GO:0047527">
    <property type="term" value="F:2,3-dihydroxybenzoate-serine ligase activity"/>
    <property type="evidence" value="ECO:0007669"/>
    <property type="project" value="TreeGrafter"/>
</dbReference>
<dbReference type="Pfam" id="PF00668">
    <property type="entry name" value="Condensation"/>
    <property type="match status" value="1"/>
</dbReference>
<evidence type="ECO:0000313" key="3">
    <source>
        <dbReference type="Proteomes" id="UP000677152"/>
    </source>
</evidence>
<dbReference type="InterPro" id="IPR023213">
    <property type="entry name" value="CAT-like_dom_sf"/>
</dbReference>
<dbReference type="GO" id="GO:0009366">
    <property type="term" value="C:enterobactin synthetase complex"/>
    <property type="evidence" value="ECO:0007669"/>
    <property type="project" value="TreeGrafter"/>
</dbReference>
<dbReference type="InterPro" id="IPR001242">
    <property type="entry name" value="Condensation_dom"/>
</dbReference>
<dbReference type="PANTHER" id="PTHR45527">
    <property type="entry name" value="NONRIBOSOMAL PEPTIDE SYNTHETASE"/>
    <property type="match status" value="1"/>
</dbReference>
<sequence>MSAGELTATQHQLWALSQGTTSPAALTLAYALRVEGLLDVDALAGAFRAFVLSHEPLRTSFRERDGVVVAEVADDDRALAGLDLVPKEVDEIEVAAAIRREREWRFDLREETPLRVSLLRIAPDRHVLLVTLHHIAGDGWSLYLLNRDVSAHYTTLADGGRVEPVRRGFECSDQARSQRAWLAGPDAEGEARWWVDRLRGAAVEASLPGRSRRDAGAVLRRQTAAIPDALVARLRELAKQAGVSLYATLLAAFEVLIERWTGCERAVIGTLAANRPTAASCEVMGAHYNPLLLDTDVTGDPSLLECLLRTSARTLSALDHQALPFAAVRRALVDAFGDEWDVAPRAMFLMDRYPLAGLELAGCRLTGLHAGDGAGAVAAVPAATDADVTFFVREVGDRLTLSVLYRDDTGLDDASIAAVSHAYLEILAALCDRPETPVGELDPFEAGPGAPTAAHEEPGLHEVTRLAPVDALSPVGDWMGSAQWREVMA</sequence>
<dbReference type="Gene3D" id="3.30.559.30">
    <property type="entry name" value="Nonribosomal peptide synthetase, condensation domain"/>
    <property type="match status" value="1"/>
</dbReference>
<feature type="domain" description="Condensation" evidence="1">
    <location>
        <begin position="6"/>
        <end position="442"/>
    </location>
</feature>
<name>A0AA45L5S5_9PSEU</name>
<reference evidence="2" key="1">
    <citation type="submission" date="2021-04" db="EMBL/GenBank/DDBJ databases">
        <title>Genomic sequence of Actinosynnema pretiosum subsp. pretiosum ATCC 31280 (C-14919).</title>
        <authorList>
            <person name="Bai L."/>
            <person name="Wang X."/>
            <person name="Xiao Y."/>
        </authorList>
    </citation>
    <scope>NUCLEOTIDE SEQUENCE</scope>
    <source>
        <strain evidence="2">ATCC 31280</strain>
    </source>
</reference>
<dbReference type="GO" id="GO:0043041">
    <property type="term" value="P:amino acid activation for nonribosomal peptide biosynthetic process"/>
    <property type="evidence" value="ECO:0007669"/>
    <property type="project" value="TreeGrafter"/>
</dbReference>